<proteinExistence type="predicted"/>
<dbReference type="AlphaFoldDB" id="A0A0C2MRM1"/>
<keyword evidence="3" id="KW-1185">Reference proteome</keyword>
<evidence type="ECO:0000313" key="3">
    <source>
        <dbReference type="Proteomes" id="UP000031668"/>
    </source>
</evidence>
<accession>A0A0C2MRM1</accession>
<comment type="caution">
    <text evidence="2">The sequence shown here is derived from an EMBL/GenBank/DDBJ whole genome shotgun (WGS) entry which is preliminary data.</text>
</comment>
<evidence type="ECO:0000313" key="2">
    <source>
        <dbReference type="EMBL" id="KII69876.1"/>
    </source>
</evidence>
<feature type="region of interest" description="Disordered" evidence="1">
    <location>
        <begin position="148"/>
        <end position="191"/>
    </location>
</feature>
<name>A0A0C2MRM1_THEKT</name>
<protein>
    <submittedName>
        <fullName evidence="2">Uncharacterized protein</fullName>
    </submittedName>
</protein>
<evidence type="ECO:0000256" key="1">
    <source>
        <dbReference type="SAM" id="MobiDB-lite"/>
    </source>
</evidence>
<dbReference type="OMA" id="CKQQVCE"/>
<feature type="compositionally biased region" description="Basic and acidic residues" evidence="1">
    <location>
        <begin position="169"/>
        <end position="191"/>
    </location>
</feature>
<dbReference type="EMBL" id="JWZT01002262">
    <property type="protein sequence ID" value="KII69876.1"/>
    <property type="molecule type" value="Genomic_DNA"/>
</dbReference>
<reference evidence="2 3" key="1">
    <citation type="journal article" date="2014" name="Genome Biol. Evol.">
        <title>The genome of the myxosporean Thelohanellus kitauei shows adaptations to nutrient acquisition within its fish host.</title>
        <authorList>
            <person name="Yang Y."/>
            <person name="Xiong J."/>
            <person name="Zhou Z."/>
            <person name="Huo F."/>
            <person name="Miao W."/>
            <person name="Ran C."/>
            <person name="Liu Y."/>
            <person name="Zhang J."/>
            <person name="Feng J."/>
            <person name="Wang M."/>
            <person name="Wang M."/>
            <person name="Wang L."/>
            <person name="Yao B."/>
        </authorList>
    </citation>
    <scope>NUCLEOTIDE SEQUENCE [LARGE SCALE GENOMIC DNA]</scope>
    <source>
        <strain evidence="2">Wuqing</strain>
    </source>
</reference>
<gene>
    <name evidence="2" type="ORF">RF11_15658</name>
</gene>
<sequence length="191" mass="21461">MSKVKCVKKPIEVCKEVCKPQVCEVPQKVCKQVCKQQVCEIPQKVCKDVCKQQVCEIPQKVCKDVCKQQVCEIPQKVCKDVCKQQVCEVPQKVCKPKCQEVEKSCHQSSGSFSSQVQEVVICQSHSSTECITESPCVETVSCEIVPSHTDSETRTDQIEDQSISELSESEVRHSESSRQSVHRDESSESHL</sequence>
<dbReference type="Proteomes" id="UP000031668">
    <property type="component" value="Unassembled WGS sequence"/>
</dbReference>
<organism evidence="2 3">
    <name type="scientific">Thelohanellus kitauei</name>
    <name type="common">Myxosporean</name>
    <dbReference type="NCBI Taxonomy" id="669202"/>
    <lineage>
        <taxon>Eukaryota</taxon>
        <taxon>Metazoa</taxon>
        <taxon>Cnidaria</taxon>
        <taxon>Myxozoa</taxon>
        <taxon>Myxosporea</taxon>
        <taxon>Bivalvulida</taxon>
        <taxon>Platysporina</taxon>
        <taxon>Myxobolidae</taxon>
        <taxon>Thelohanellus</taxon>
    </lineage>
</organism>